<comment type="caution">
    <text evidence="1">The sequence shown here is derived from an EMBL/GenBank/DDBJ whole genome shotgun (WGS) entry which is preliminary data.</text>
</comment>
<name>A0A0F9TW81_9ZZZZ</name>
<proteinExistence type="predicted"/>
<organism evidence="1">
    <name type="scientific">marine sediment metagenome</name>
    <dbReference type="NCBI Taxonomy" id="412755"/>
    <lineage>
        <taxon>unclassified sequences</taxon>
        <taxon>metagenomes</taxon>
        <taxon>ecological metagenomes</taxon>
    </lineage>
</organism>
<gene>
    <name evidence="1" type="ORF">LCGC14_0342290</name>
</gene>
<evidence type="ECO:0000313" key="1">
    <source>
        <dbReference type="EMBL" id="KKN79212.1"/>
    </source>
</evidence>
<sequence length="32" mass="3606">MKNGTLEGSIKLYYHKTDGDAELTIRQTGTYT</sequence>
<protein>
    <submittedName>
        <fullName evidence="1">Uncharacterized protein</fullName>
    </submittedName>
</protein>
<accession>A0A0F9TW81</accession>
<dbReference type="AlphaFoldDB" id="A0A0F9TW81"/>
<reference evidence="1" key="1">
    <citation type="journal article" date="2015" name="Nature">
        <title>Complex archaea that bridge the gap between prokaryotes and eukaryotes.</title>
        <authorList>
            <person name="Spang A."/>
            <person name="Saw J.H."/>
            <person name="Jorgensen S.L."/>
            <person name="Zaremba-Niedzwiedzka K."/>
            <person name="Martijn J."/>
            <person name="Lind A.E."/>
            <person name="van Eijk R."/>
            <person name="Schleper C."/>
            <person name="Guy L."/>
            <person name="Ettema T.J."/>
        </authorList>
    </citation>
    <scope>NUCLEOTIDE SEQUENCE</scope>
</reference>
<dbReference type="EMBL" id="LAZR01000251">
    <property type="protein sequence ID" value="KKN79212.1"/>
    <property type="molecule type" value="Genomic_DNA"/>
</dbReference>